<dbReference type="Pfam" id="PF01656">
    <property type="entry name" value="CbiA"/>
    <property type="match status" value="1"/>
</dbReference>
<keyword evidence="5" id="KW-1185">Reference proteome</keyword>
<dbReference type="InterPro" id="IPR027417">
    <property type="entry name" value="P-loop_NTPase"/>
</dbReference>
<dbReference type="InterPro" id="IPR017479">
    <property type="entry name" value="Tyr_kinase_chain_length_EpsG"/>
</dbReference>
<gene>
    <name evidence="4" type="ORF">J2W50_000206</name>
</gene>
<dbReference type="InterPro" id="IPR002586">
    <property type="entry name" value="CobQ/CobB/MinD/ParA_Nub-bd_dom"/>
</dbReference>
<accession>A0ABU1P7Y9</accession>
<protein>
    <submittedName>
        <fullName evidence="4">Receptor protein-tyrosine kinase</fullName>
        <ecNumber evidence="4">2.7.10.1</ecNumber>
    </submittedName>
</protein>
<sequence length="292" mass="31597">MTTATLTFNEGASLPNRSIGAILVDSGKLSPENAERILRLQRERGLRFGDAAIQLGLLTQSDIDQALSRQFDYPYLLKGESKVSEKVVAAYNPFSKQVEALRALRSQLMVRWFDVDGKHKSLSIVSPESGEGRSFIASNLAVVFSQLGERTLLIDADMRHPCQHELFGLDNRNGLSGVIAGRCSAADALQRVPDLLDLSVLPAGPTPPNPQELLGRPNFTQMLTDLAQEFDIILVDTPSGAQYADGNMISARTGASLVVVRTNVTHISAVRTLTDNLTSAHVAVVGSVVNEF</sequence>
<dbReference type="Gene3D" id="3.40.50.300">
    <property type="entry name" value="P-loop containing nucleotide triphosphate hydrolases"/>
    <property type="match status" value="1"/>
</dbReference>
<evidence type="ECO:0000259" key="3">
    <source>
        <dbReference type="Pfam" id="PF01656"/>
    </source>
</evidence>
<dbReference type="CDD" id="cd05387">
    <property type="entry name" value="BY-kinase"/>
    <property type="match status" value="1"/>
</dbReference>
<evidence type="ECO:0000256" key="1">
    <source>
        <dbReference type="ARBA" id="ARBA00022741"/>
    </source>
</evidence>
<proteinExistence type="predicted"/>
<keyword evidence="4" id="KW-0808">Transferase</keyword>
<evidence type="ECO:0000313" key="4">
    <source>
        <dbReference type="EMBL" id="MDR6582031.1"/>
    </source>
</evidence>
<evidence type="ECO:0000256" key="2">
    <source>
        <dbReference type="ARBA" id="ARBA00022840"/>
    </source>
</evidence>
<name>A0ABU1P7Y9_9BURK</name>
<dbReference type="EMBL" id="JAVDSJ010000001">
    <property type="protein sequence ID" value="MDR6582031.1"/>
    <property type="molecule type" value="Genomic_DNA"/>
</dbReference>
<dbReference type="Proteomes" id="UP001260715">
    <property type="component" value="Unassembled WGS sequence"/>
</dbReference>
<dbReference type="InterPro" id="IPR037257">
    <property type="entry name" value="T2SS_E_N_sf"/>
</dbReference>
<keyword evidence="2" id="KW-0067">ATP-binding</keyword>
<dbReference type="InterPro" id="IPR050445">
    <property type="entry name" value="Bact_polysacc_biosynth/exp"/>
</dbReference>
<dbReference type="NCBIfam" id="TIGR03029">
    <property type="entry name" value="EpsG"/>
    <property type="match status" value="1"/>
</dbReference>
<organism evidence="4 5">
    <name type="scientific">Herbaspirillum frisingense</name>
    <dbReference type="NCBI Taxonomy" id="92645"/>
    <lineage>
        <taxon>Bacteria</taxon>
        <taxon>Pseudomonadati</taxon>
        <taxon>Pseudomonadota</taxon>
        <taxon>Betaproteobacteria</taxon>
        <taxon>Burkholderiales</taxon>
        <taxon>Oxalobacteraceae</taxon>
        <taxon>Herbaspirillum</taxon>
    </lineage>
</organism>
<dbReference type="GO" id="GO:0004714">
    <property type="term" value="F:transmembrane receptor protein tyrosine kinase activity"/>
    <property type="evidence" value="ECO:0007669"/>
    <property type="project" value="UniProtKB-EC"/>
</dbReference>
<dbReference type="SUPFAM" id="SSF160246">
    <property type="entry name" value="EspE N-terminal domain-like"/>
    <property type="match status" value="1"/>
</dbReference>
<feature type="domain" description="CobQ/CobB/MinD/ParA nucleotide binding" evidence="3">
    <location>
        <begin position="123"/>
        <end position="173"/>
    </location>
</feature>
<dbReference type="EC" id="2.7.10.1" evidence="4"/>
<keyword evidence="4" id="KW-0829">Tyrosine-protein kinase</keyword>
<dbReference type="PANTHER" id="PTHR32309:SF31">
    <property type="entry name" value="CAPSULAR EXOPOLYSACCHARIDE FAMILY"/>
    <property type="match status" value="1"/>
</dbReference>
<keyword evidence="4" id="KW-0675">Receptor</keyword>
<dbReference type="RefSeq" id="WP_039876320.1">
    <property type="nucleotide sequence ID" value="NZ_CP049139.1"/>
</dbReference>
<comment type="caution">
    <text evidence="4">The sequence shown here is derived from an EMBL/GenBank/DDBJ whole genome shotgun (WGS) entry which is preliminary data.</text>
</comment>
<keyword evidence="4" id="KW-0418">Kinase</keyword>
<dbReference type="PANTHER" id="PTHR32309">
    <property type="entry name" value="TYROSINE-PROTEIN KINASE"/>
    <property type="match status" value="1"/>
</dbReference>
<dbReference type="NCBIfam" id="TIGR01007">
    <property type="entry name" value="eps_fam"/>
    <property type="match status" value="1"/>
</dbReference>
<reference evidence="4 5" key="1">
    <citation type="submission" date="2023-07" db="EMBL/GenBank/DDBJ databases">
        <title>Sorghum-associated microbial communities from plants grown in Nebraska, USA.</title>
        <authorList>
            <person name="Schachtman D."/>
        </authorList>
    </citation>
    <scope>NUCLEOTIDE SEQUENCE [LARGE SCALE GENOMIC DNA]</scope>
    <source>
        <strain evidence="4 5">596</strain>
    </source>
</reference>
<evidence type="ECO:0000313" key="5">
    <source>
        <dbReference type="Proteomes" id="UP001260715"/>
    </source>
</evidence>
<dbReference type="SUPFAM" id="SSF52540">
    <property type="entry name" value="P-loop containing nucleoside triphosphate hydrolases"/>
    <property type="match status" value="1"/>
</dbReference>
<dbReference type="InterPro" id="IPR005702">
    <property type="entry name" value="Wzc-like_C"/>
</dbReference>
<keyword evidence="1" id="KW-0547">Nucleotide-binding</keyword>